<dbReference type="Proteomes" id="UP000515125">
    <property type="component" value="Unplaced"/>
</dbReference>
<sequence>MALKKFGEKLKCSLQHLSPKSKKCEETLGGDLSPCALPKLATTQQHAIPAPQADCTQCVQLLEHCEDKNACEKQQECQHGQPHIEQLRTEDCQTPSNMRTPELVPPNELVQIPDSTSQIQACGRQCERSYPSWKGSEDIFPSMYYALKVTTRKPIQQSVLLVNPSTNHKSFSLRLSRDSTGSAELEYDAVSIPGDSVKRLTVTITPETDVSDVFIEVLEGDSLYDKIRVQAKVL</sequence>
<keyword evidence="1" id="KW-1185">Reference proteome</keyword>
<evidence type="ECO:0000313" key="1">
    <source>
        <dbReference type="Proteomes" id="UP000515125"/>
    </source>
</evidence>
<evidence type="ECO:0000313" key="2">
    <source>
        <dbReference type="RefSeq" id="XP_026190842.1"/>
    </source>
</evidence>
<proteinExistence type="predicted"/>
<accession>A0A6P6RTK6</accession>
<dbReference type="RefSeq" id="XP_026190842.1">
    <property type="nucleotide sequence ID" value="XM_026335057.1"/>
</dbReference>
<dbReference type="GeneID" id="113146757"/>
<dbReference type="AlphaFoldDB" id="A0A6P6RTK6"/>
<protein>
    <submittedName>
        <fullName evidence="2">Uncharacterized protein LOC113146757</fullName>
    </submittedName>
</protein>
<reference evidence="2" key="1">
    <citation type="submission" date="2025-08" db="UniProtKB">
        <authorList>
            <consortium name="RefSeq"/>
        </authorList>
    </citation>
    <scope>IDENTIFICATION</scope>
</reference>
<name>A0A6P6RTK6_9EIME</name>
<organism evidence="1 2">
    <name type="scientific">Cyclospora cayetanensis</name>
    <dbReference type="NCBI Taxonomy" id="88456"/>
    <lineage>
        <taxon>Eukaryota</taxon>
        <taxon>Sar</taxon>
        <taxon>Alveolata</taxon>
        <taxon>Apicomplexa</taxon>
        <taxon>Conoidasida</taxon>
        <taxon>Coccidia</taxon>
        <taxon>Eucoccidiorida</taxon>
        <taxon>Eimeriorina</taxon>
        <taxon>Eimeriidae</taxon>
        <taxon>Cyclospora</taxon>
    </lineage>
</organism>
<dbReference type="OrthoDB" id="345899at2759"/>
<gene>
    <name evidence="2" type="primary">LOC113146757</name>
</gene>